<evidence type="ECO:0000313" key="2">
    <source>
        <dbReference type="EMBL" id="KAL2733043.1"/>
    </source>
</evidence>
<evidence type="ECO:0000313" key="3">
    <source>
        <dbReference type="Proteomes" id="UP001607303"/>
    </source>
</evidence>
<keyword evidence="3" id="KW-1185">Reference proteome</keyword>
<sequence length="252" mass="29140">PSRANGKFLLFARRISVICGYAFVISVKLDKGEDVIQRTLSRRKYSKTKEFSFAMSEKRARSSRRSIVKSELHLFEQVKNLANDYQAKKSLYLSYKNEKKKGETLELASSCNSICSNRHLKGHSRDVFILKVARAYLKERVFKEKRFDEMLLDYTLNTRLSPSLGTMFPHFYDSPAEKGTIKVGEKRFTPTTGESCRRSKKQRGKSETRGRRKSICRPANFSASTRNARDVNCLSLGLKFTLRARNLQKRRK</sequence>
<protein>
    <submittedName>
        <fullName evidence="2">Uncharacterized protein</fullName>
    </submittedName>
</protein>
<reference evidence="2 3" key="1">
    <citation type="journal article" date="2024" name="Ann. Entomol. Soc. Am.">
        <title>Genomic analyses of the southern and eastern yellowjacket wasps (Hymenoptera: Vespidae) reveal evolutionary signatures of social life.</title>
        <authorList>
            <person name="Catto M.A."/>
            <person name="Caine P.B."/>
            <person name="Orr S.E."/>
            <person name="Hunt B.G."/>
            <person name="Goodisman M.A.D."/>
        </authorList>
    </citation>
    <scope>NUCLEOTIDE SEQUENCE [LARGE SCALE GENOMIC DNA]</scope>
    <source>
        <strain evidence="2">232</strain>
        <tissue evidence="2">Head and thorax</tissue>
    </source>
</reference>
<evidence type="ECO:0000256" key="1">
    <source>
        <dbReference type="SAM" id="MobiDB-lite"/>
    </source>
</evidence>
<proteinExistence type="predicted"/>
<feature type="non-terminal residue" evidence="2">
    <location>
        <position position="1"/>
    </location>
</feature>
<organism evidence="2 3">
    <name type="scientific">Vespula maculifrons</name>
    <name type="common">Eastern yellow jacket</name>
    <name type="synonym">Wasp</name>
    <dbReference type="NCBI Taxonomy" id="7453"/>
    <lineage>
        <taxon>Eukaryota</taxon>
        <taxon>Metazoa</taxon>
        <taxon>Ecdysozoa</taxon>
        <taxon>Arthropoda</taxon>
        <taxon>Hexapoda</taxon>
        <taxon>Insecta</taxon>
        <taxon>Pterygota</taxon>
        <taxon>Neoptera</taxon>
        <taxon>Endopterygota</taxon>
        <taxon>Hymenoptera</taxon>
        <taxon>Apocrita</taxon>
        <taxon>Aculeata</taxon>
        <taxon>Vespoidea</taxon>
        <taxon>Vespidae</taxon>
        <taxon>Vespinae</taxon>
        <taxon>Vespula</taxon>
    </lineage>
</organism>
<dbReference type="Proteomes" id="UP001607303">
    <property type="component" value="Unassembled WGS sequence"/>
</dbReference>
<comment type="caution">
    <text evidence="2">The sequence shown here is derived from an EMBL/GenBank/DDBJ whole genome shotgun (WGS) entry which is preliminary data.</text>
</comment>
<accession>A0ABD2BJU5</accession>
<feature type="region of interest" description="Disordered" evidence="1">
    <location>
        <begin position="187"/>
        <end position="218"/>
    </location>
</feature>
<dbReference type="AlphaFoldDB" id="A0ABD2BJU5"/>
<gene>
    <name evidence="2" type="ORF">V1477_015284</name>
</gene>
<name>A0ABD2BJU5_VESMC</name>
<dbReference type="EMBL" id="JAYRBN010000075">
    <property type="protein sequence ID" value="KAL2733043.1"/>
    <property type="molecule type" value="Genomic_DNA"/>
</dbReference>